<dbReference type="InterPro" id="IPR027417">
    <property type="entry name" value="P-loop_NTPase"/>
</dbReference>
<evidence type="ECO:0000259" key="1">
    <source>
        <dbReference type="Pfam" id="PF07728"/>
    </source>
</evidence>
<accession>A0ABR7FE16</accession>
<proteinExistence type="predicted"/>
<sequence length="589" mass="66519">MVDNYLKILSFLKKYGGNQYKKLDKCSSNEERDYMVSGSEAGKFARAQFTELVEIIEKSCSFEHDKVTQWQNSGTYVSYLWCQMKRKEHKDSQISMSLFAEKGNDFLRFRLSIELAMAAASTSDITTYAGLLNVPLDPMLVYVSGGNNESEFRILDERDNTVVKAMKLKKVQISYIITEDDYTNDAALCKSLLGAAEKLVSYYDELFELHQPSKPKSKEGEKPMPGLKSIVSSKEAVTEIKNYIFNRGFDYPDGMVENFYLSLKSKPFVILAGTSGTGKTRLVKLFAEAIGADYRLVSVRPDWSDGSDLFGHTDLNGHFIQGPVCSAFDAAVENPDKPVFLCFDEMNLARVEYYLSDFLSVIESRYKSEGRIKTEGIAQYEGGIPDNLYVVGTVNMDETTFPFSKKVLDRANTIEFNYVDLIPQKRTVGTVEPQALSNSFLCTEYLILAIDCAEEEDFVQKVCVELQEMNKFLAKANANVGFRVRDEIVFYMLNNKKAGELLTYNQAMDNQIMQKILPRIQGSSFTVKTLLIDLFKFCSGSASGIDADTGNVGEQMRVMAYTAKYPESAKKIGYMMTRFEDDGFTSYWL</sequence>
<comment type="caution">
    <text evidence="2">The sequence shown here is derived from an EMBL/GenBank/DDBJ whole genome shotgun (WGS) entry which is preliminary data.</text>
</comment>
<dbReference type="Pfam" id="PF07728">
    <property type="entry name" value="AAA_5"/>
    <property type="match status" value="1"/>
</dbReference>
<dbReference type="Gene3D" id="3.40.50.300">
    <property type="entry name" value="P-loop containing nucleotide triphosphate hydrolases"/>
    <property type="match status" value="1"/>
</dbReference>
<gene>
    <name evidence="2" type="ORF">H8S76_14300</name>
</gene>
<name>A0ABR7FE16_9FIRM</name>
<dbReference type="InterPro" id="IPR011704">
    <property type="entry name" value="ATPase_dyneun-rel_AAA"/>
</dbReference>
<dbReference type="SUPFAM" id="SSF52540">
    <property type="entry name" value="P-loop containing nucleoside triphosphate hydrolases"/>
    <property type="match status" value="1"/>
</dbReference>
<reference evidence="2 3" key="1">
    <citation type="submission" date="2020-08" db="EMBL/GenBank/DDBJ databases">
        <title>Genome public.</title>
        <authorList>
            <person name="Liu C."/>
            <person name="Sun Q."/>
        </authorList>
    </citation>
    <scope>NUCLEOTIDE SEQUENCE [LARGE SCALE GENOMIC DNA]</scope>
    <source>
        <strain evidence="2 3">NSJ-34</strain>
    </source>
</reference>
<organism evidence="2 3">
    <name type="scientific">Blautia celeris</name>
    <dbReference type="NCBI Taxonomy" id="2763026"/>
    <lineage>
        <taxon>Bacteria</taxon>
        <taxon>Bacillati</taxon>
        <taxon>Bacillota</taxon>
        <taxon>Clostridia</taxon>
        <taxon>Lachnospirales</taxon>
        <taxon>Lachnospiraceae</taxon>
        <taxon>Blautia</taxon>
    </lineage>
</organism>
<evidence type="ECO:0000313" key="3">
    <source>
        <dbReference type="Proteomes" id="UP000654573"/>
    </source>
</evidence>
<dbReference type="EMBL" id="JACOOU010000006">
    <property type="protein sequence ID" value="MBC5673419.1"/>
    <property type="molecule type" value="Genomic_DNA"/>
</dbReference>
<keyword evidence="3" id="KW-1185">Reference proteome</keyword>
<dbReference type="RefSeq" id="WP_052099248.1">
    <property type="nucleotide sequence ID" value="NZ_JACOOU010000006.1"/>
</dbReference>
<protein>
    <submittedName>
        <fullName evidence="2">AAA family ATPase</fullName>
    </submittedName>
</protein>
<dbReference type="Proteomes" id="UP000654573">
    <property type="component" value="Unassembled WGS sequence"/>
</dbReference>
<evidence type="ECO:0000313" key="2">
    <source>
        <dbReference type="EMBL" id="MBC5673419.1"/>
    </source>
</evidence>
<feature type="domain" description="ATPase dynein-related AAA" evidence="1">
    <location>
        <begin position="269"/>
        <end position="398"/>
    </location>
</feature>